<reference evidence="2 3" key="1">
    <citation type="journal article" date="2014" name="Genome Biol. Evol.">
        <title>The genome of the myxosporean Thelohanellus kitauei shows adaptations to nutrient acquisition within its fish host.</title>
        <authorList>
            <person name="Yang Y."/>
            <person name="Xiong J."/>
            <person name="Zhou Z."/>
            <person name="Huo F."/>
            <person name="Miao W."/>
            <person name="Ran C."/>
            <person name="Liu Y."/>
            <person name="Zhang J."/>
            <person name="Feng J."/>
            <person name="Wang M."/>
            <person name="Wang M."/>
            <person name="Wang L."/>
            <person name="Yao B."/>
        </authorList>
    </citation>
    <scope>NUCLEOTIDE SEQUENCE [LARGE SCALE GENOMIC DNA]</scope>
    <source>
        <strain evidence="2">Wuqing</strain>
    </source>
</reference>
<accession>A0A0C2MLJ4</accession>
<name>A0A0C2MLJ4_THEKT</name>
<dbReference type="EMBL" id="JWZT01003947">
    <property type="protein sequence ID" value="KII65215.1"/>
    <property type="molecule type" value="Genomic_DNA"/>
</dbReference>
<evidence type="ECO:0000256" key="1">
    <source>
        <dbReference type="SAM" id="MobiDB-lite"/>
    </source>
</evidence>
<feature type="compositionally biased region" description="Basic residues" evidence="1">
    <location>
        <begin position="1"/>
        <end position="31"/>
    </location>
</feature>
<dbReference type="Pfam" id="PF09420">
    <property type="entry name" value="Nop16"/>
    <property type="match status" value="1"/>
</dbReference>
<dbReference type="AlphaFoldDB" id="A0A0C2MLJ4"/>
<dbReference type="InterPro" id="IPR019002">
    <property type="entry name" value="Ribosome_biogenesis_Nop16"/>
</dbReference>
<protein>
    <submittedName>
        <fullName evidence="2">Uncharacterized protein</fullName>
    </submittedName>
</protein>
<organism evidence="2 3">
    <name type="scientific">Thelohanellus kitauei</name>
    <name type="common">Myxosporean</name>
    <dbReference type="NCBI Taxonomy" id="669202"/>
    <lineage>
        <taxon>Eukaryota</taxon>
        <taxon>Metazoa</taxon>
        <taxon>Cnidaria</taxon>
        <taxon>Myxozoa</taxon>
        <taxon>Myxosporea</taxon>
        <taxon>Bivalvulida</taxon>
        <taxon>Platysporina</taxon>
        <taxon>Myxobolidae</taxon>
        <taxon>Thelohanellus</taxon>
    </lineage>
</organism>
<evidence type="ECO:0000313" key="2">
    <source>
        <dbReference type="EMBL" id="KII65215.1"/>
    </source>
</evidence>
<evidence type="ECO:0000313" key="3">
    <source>
        <dbReference type="Proteomes" id="UP000031668"/>
    </source>
</evidence>
<proteinExistence type="predicted"/>
<sequence>MAGVRAKRSKASARKKTGKSQKKKMIKLHKNSKFDKKKDLPSMDIDFPFPSEDVPQYSEKSGNFVNSSGCGKSKKKQKRHFLSNEDAEIISSLIKVHGRNFKAMLNHPANYKQFSAGKLKTLCERYLSSHVKNAINKT</sequence>
<dbReference type="Proteomes" id="UP000031668">
    <property type="component" value="Unassembled WGS sequence"/>
</dbReference>
<feature type="region of interest" description="Disordered" evidence="1">
    <location>
        <begin position="1"/>
        <end position="39"/>
    </location>
</feature>
<gene>
    <name evidence="2" type="ORF">RF11_15118</name>
</gene>
<keyword evidence="3" id="KW-1185">Reference proteome</keyword>
<feature type="region of interest" description="Disordered" evidence="1">
    <location>
        <begin position="54"/>
        <end position="78"/>
    </location>
</feature>
<comment type="caution">
    <text evidence="2">The sequence shown here is derived from an EMBL/GenBank/DDBJ whole genome shotgun (WGS) entry which is preliminary data.</text>
</comment>